<sequence>MIKFNKIPNTSSLFPIVGLVILLFFSPCKVRNFIQAELNLPLTEVSNKSQTSTSNLSCYSSEITDISLLQTIPSVKVFPVFINRDFNTSFLFLETSPNKIRTGYQKKRHVVSSVPLYILFKNFKGHL</sequence>
<reference evidence="1 2" key="1">
    <citation type="submission" date="2018-09" db="EMBL/GenBank/DDBJ databases">
        <title>Insights into the microbiota of Asian seabass (Lates calcarifer) with tenacibaculosis symptoms and description of sp. nov. Tenacibaculum singaporense.</title>
        <authorList>
            <person name="Miyake S."/>
            <person name="Soh M."/>
            <person name="Azman M.N."/>
            <person name="Ngoh S.Y."/>
            <person name="Orban L."/>
        </authorList>
    </citation>
    <scope>NUCLEOTIDE SEQUENCE [LARGE SCALE GENOMIC DNA]</scope>
    <source>
        <strain evidence="1 2">DSM 106434</strain>
    </source>
</reference>
<dbReference type="EMBL" id="CP032548">
    <property type="protein sequence ID" value="AZJ36252.1"/>
    <property type="molecule type" value="Genomic_DNA"/>
</dbReference>
<organism evidence="1 2">
    <name type="scientific">Tenacibaculum singaporense</name>
    <dbReference type="NCBI Taxonomy" id="2358479"/>
    <lineage>
        <taxon>Bacteria</taxon>
        <taxon>Pseudomonadati</taxon>
        <taxon>Bacteroidota</taxon>
        <taxon>Flavobacteriia</taxon>
        <taxon>Flavobacteriales</taxon>
        <taxon>Flavobacteriaceae</taxon>
        <taxon>Tenacibaculum</taxon>
    </lineage>
</organism>
<evidence type="ECO:0000313" key="1">
    <source>
        <dbReference type="EMBL" id="AZJ36252.1"/>
    </source>
</evidence>
<keyword evidence="2" id="KW-1185">Reference proteome</keyword>
<dbReference type="Proteomes" id="UP000274593">
    <property type="component" value="Chromosome"/>
</dbReference>
<dbReference type="KEGG" id="tsig:D6T69_12225"/>
<evidence type="ECO:0000313" key="2">
    <source>
        <dbReference type="Proteomes" id="UP000274593"/>
    </source>
</evidence>
<protein>
    <submittedName>
        <fullName evidence="1">Uncharacterized protein</fullName>
    </submittedName>
</protein>
<dbReference type="AlphaFoldDB" id="A0A3S8R910"/>
<gene>
    <name evidence="1" type="ORF">D6T69_12225</name>
</gene>
<proteinExistence type="predicted"/>
<accession>A0A3S8R910</accession>
<name>A0A3S8R910_9FLAO</name>